<evidence type="ECO:0000313" key="3">
    <source>
        <dbReference type="EMBL" id="KAL3831749.1"/>
    </source>
</evidence>
<dbReference type="AlphaFoldDB" id="A0ABD3T4B1"/>
<dbReference type="PANTHER" id="PTHR11062">
    <property type="entry name" value="EXOSTOSIN HEPARAN SULFATE GLYCOSYLTRANSFERASE -RELATED"/>
    <property type="match status" value="1"/>
</dbReference>
<gene>
    <name evidence="3" type="ORF">ACJMK2_023463</name>
</gene>
<dbReference type="GO" id="GO:0015012">
    <property type="term" value="P:heparan sulfate proteoglycan biosynthetic process"/>
    <property type="evidence" value="ECO:0007669"/>
    <property type="project" value="UniProtKB-ARBA"/>
</dbReference>
<comment type="similarity">
    <text evidence="1">Belongs to the glycosyltransferase 47 family.</text>
</comment>
<dbReference type="InterPro" id="IPR004263">
    <property type="entry name" value="Exostosin"/>
</dbReference>
<protein>
    <recommendedName>
        <fullName evidence="2">Exostosin GT47 domain-containing protein</fullName>
    </recommendedName>
</protein>
<accession>A0ABD3T4B1</accession>
<evidence type="ECO:0000313" key="4">
    <source>
        <dbReference type="Proteomes" id="UP001634394"/>
    </source>
</evidence>
<reference evidence="3 4" key="1">
    <citation type="submission" date="2024-11" db="EMBL/GenBank/DDBJ databases">
        <title>Chromosome-level genome assembly of the freshwater bivalve Anodonta woodiana.</title>
        <authorList>
            <person name="Chen X."/>
        </authorList>
    </citation>
    <scope>NUCLEOTIDE SEQUENCE [LARGE SCALE GENOMIC DNA]</scope>
    <source>
        <strain evidence="3">MN2024</strain>
        <tissue evidence="3">Gills</tissue>
    </source>
</reference>
<evidence type="ECO:0000259" key="2">
    <source>
        <dbReference type="Pfam" id="PF03016"/>
    </source>
</evidence>
<comment type="caution">
    <text evidence="3">The sequence shown here is derived from an EMBL/GenBank/DDBJ whole genome shotgun (WGS) entry which is preliminary data.</text>
</comment>
<sequence length="476" mass="55559">MQGPKESEIYKSLKSEKIKLEELLDSEKVCFPSIDTSSIKTPFKIYVYDMTSFFNRDQVECLYNYPTQYHGCYKFSYCGMGPEMHRINGVKIDLNQDQLCDFSVRETHMFSLEVTIHYKLLSSPYRTFKPEEAHAFYVPAYFGLHYMCDYYPQGSGTWMLQHMFSFLTHQPYFNKGLLHFTTFGRTLHDLHSDVIPVIQNYNAKSLVFMSIENEFEPKWVDFIKSHDIRSFTLPYPSYVHLIHCYSTNSNQTSFNQKNDNTSSIYQGTERNVFLLLAMGQRELTPLRERLESQFRIKTDESHEEYFNKRRVGAKEDMVLLYTNPCVESAIHVTTRWLMNSVFCLQPGGLTPSRKSIYDSIQSGCIPVLFKDSRPIILAFPDKIPYTDFTVTIPQEHVVANTTSVLSYLKAISRTRISQMQLNMRKVQKLLQYSVMDGVVRTEHDDAMKLILEEIGDILTIKNVTRSKIEVNTYYTE</sequence>
<feature type="domain" description="Exostosin GT47" evidence="2">
    <location>
        <begin position="41"/>
        <end position="402"/>
    </location>
</feature>
<name>A0ABD3T4B1_SINWO</name>
<dbReference type="Proteomes" id="UP001634394">
    <property type="component" value="Unassembled WGS sequence"/>
</dbReference>
<keyword evidence="4" id="KW-1185">Reference proteome</keyword>
<evidence type="ECO:0000256" key="1">
    <source>
        <dbReference type="ARBA" id="ARBA00010271"/>
    </source>
</evidence>
<organism evidence="3 4">
    <name type="scientific">Sinanodonta woodiana</name>
    <name type="common">Chinese pond mussel</name>
    <name type="synonym">Anodonta woodiana</name>
    <dbReference type="NCBI Taxonomy" id="1069815"/>
    <lineage>
        <taxon>Eukaryota</taxon>
        <taxon>Metazoa</taxon>
        <taxon>Spiralia</taxon>
        <taxon>Lophotrochozoa</taxon>
        <taxon>Mollusca</taxon>
        <taxon>Bivalvia</taxon>
        <taxon>Autobranchia</taxon>
        <taxon>Heteroconchia</taxon>
        <taxon>Palaeoheterodonta</taxon>
        <taxon>Unionida</taxon>
        <taxon>Unionoidea</taxon>
        <taxon>Unionidae</taxon>
        <taxon>Unioninae</taxon>
        <taxon>Sinanodonta</taxon>
    </lineage>
</organism>
<dbReference type="PANTHER" id="PTHR11062:SF281">
    <property type="entry name" value="EXOSTOSIN-LIKE 2"/>
    <property type="match status" value="1"/>
</dbReference>
<proteinExistence type="inferred from homology"/>
<dbReference type="EMBL" id="JBJQND010000019">
    <property type="protein sequence ID" value="KAL3831749.1"/>
    <property type="molecule type" value="Genomic_DNA"/>
</dbReference>
<dbReference type="InterPro" id="IPR040911">
    <property type="entry name" value="Exostosin_GT47"/>
</dbReference>
<dbReference type="Pfam" id="PF03016">
    <property type="entry name" value="Exostosin_GT47"/>
    <property type="match status" value="1"/>
</dbReference>